<proteinExistence type="predicted"/>
<comment type="caution">
    <text evidence="2">The sequence shown here is derived from an EMBL/GenBank/DDBJ whole genome shotgun (WGS) entry which is preliminary data.</text>
</comment>
<dbReference type="AlphaFoldDB" id="A0A7J8E8G7"/>
<gene>
    <name evidence="2" type="ORF">HJG63_008132</name>
</gene>
<dbReference type="Proteomes" id="UP000593571">
    <property type="component" value="Unassembled WGS sequence"/>
</dbReference>
<dbReference type="EMBL" id="JACASE010000010">
    <property type="protein sequence ID" value="KAF6431621.1"/>
    <property type="molecule type" value="Genomic_DNA"/>
</dbReference>
<evidence type="ECO:0000313" key="3">
    <source>
        <dbReference type="Proteomes" id="UP000593571"/>
    </source>
</evidence>
<protein>
    <submittedName>
        <fullName evidence="2">Uncharacterized protein</fullName>
    </submittedName>
</protein>
<reference evidence="2 3" key="1">
    <citation type="journal article" date="2020" name="Nature">
        <title>Six reference-quality genomes reveal evolution of bat adaptations.</title>
        <authorList>
            <person name="Jebb D."/>
            <person name="Huang Z."/>
            <person name="Pippel M."/>
            <person name="Hughes G.M."/>
            <person name="Lavrichenko K."/>
            <person name="Devanna P."/>
            <person name="Winkler S."/>
            <person name="Jermiin L.S."/>
            <person name="Skirmuntt E.C."/>
            <person name="Katzourakis A."/>
            <person name="Burkitt-Gray L."/>
            <person name="Ray D.A."/>
            <person name="Sullivan K.A.M."/>
            <person name="Roscito J.G."/>
            <person name="Kirilenko B.M."/>
            <person name="Davalos L.M."/>
            <person name="Corthals A.P."/>
            <person name="Power M.L."/>
            <person name="Jones G."/>
            <person name="Ransome R.D."/>
            <person name="Dechmann D.K.N."/>
            <person name="Locatelli A.G."/>
            <person name="Puechmaille S.J."/>
            <person name="Fedrigo O."/>
            <person name="Jarvis E.D."/>
            <person name="Hiller M."/>
            <person name="Vernes S.C."/>
            <person name="Myers E.W."/>
            <person name="Teeling E.C."/>
        </authorList>
    </citation>
    <scope>NUCLEOTIDE SEQUENCE [LARGE SCALE GENOMIC DNA]</scope>
    <source>
        <strain evidence="2">MRouAeg1</strain>
        <tissue evidence="2">Muscle</tissue>
    </source>
</reference>
<accession>A0A7J8E8G7</accession>
<feature type="compositionally biased region" description="Polar residues" evidence="1">
    <location>
        <begin position="122"/>
        <end position="132"/>
    </location>
</feature>
<evidence type="ECO:0000313" key="2">
    <source>
        <dbReference type="EMBL" id="KAF6431621.1"/>
    </source>
</evidence>
<name>A0A7J8E8G7_ROUAE</name>
<evidence type="ECO:0000256" key="1">
    <source>
        <dbReference type="SAM" id="MobiDB-lite"/>
    </source>
</evidence>
<organism evidence="2 3">
    <name type="scientific">Rousettus aegyptiacus</name>
    <name type="common">Egyptian fruit bat</name>
    <name type="synonym">Pteropus aegyptiacus</name>
    <dbReference type="NCBI Taxonomy" id="9407"/>
    <lineage>
        <taxon>Eukaryota</taxon>
        <taxon>Metazoa</taxon>
        <taxon>Chordata</taxon>
        <taxon>Craniata</taxon>
        <taxon>Vertebrata</taxon>
        <taxon>Euteleostomi</taxon>
        <taxon>Mammalia</taxon>
        <taxon>Eutheria</taxon>
        <taxon>Laurasiatheria</taxon>
        <taxon>Chiroptera</taxon>
        <taxon>Yinpterochiroptera</taxon>
        <taxon>Pteropodoidea</taxon>
        <taxon>Pteropodidae</taxon>
        <taxon>Rousettinae</taxon>
        <taxon>Rousettus</taxon>
    </lineage>
</organism>
<keyword evidence="3" id="KW-1185">Reference proteome</keyword>
<sequence length="132" mass="14376">MLETSRSLTLLCHPVPLPRSCFLLPEHYLIFITLLTYTASRLVQEKAHSLSYLGRASSTFLPESSLPSPLPPSSPTPYNKGCGFLLNHTLCRCNFCNLTLIPHPSTCSRHGKQACKPPPPASTGTSLLNSPS</sequence>
<feature type="region of interest" description="Disordered" evidence="1">
    <location>
        <begin position="112"/>
        <end position="132"/>
    </location>
</feature>